<evidence type="ECO:0000259" key="6">
    <source>
        <dbReference type="PROSITE" id="PS50016"/>
    </source>
</evidence>
<dbReference type="PANTHER" id="PTHR12618:SF20">
    <property type="entry name" value="PHD AND RING FINGER DOMAIN-CONTAINING PROTEIN 1"/>
    <property type="match status" value="1"/>
</dbReference>
<evidence type="ECO:0008006" key="10">
    <source>
        <dbReference type="Google" id="ProtNLM"/>
    </source>
</evidence>
<dbReference type="OrthoDB" id="8062037at2759"/>
<evidence type="ECO:0000313" key="9">
    <source>
        <dbReference type="Proteomes" id="UP000193685"/>
    </source>
</evidence>
<keyword evidence="3" id="KW-0862">Zinc</keyword>
<protein>
    <recommendedName>
        <fullName evidence="10">RING-type domain-containing protein</fullName>
    </recommendedName>
</protein>
<keyword evidence="2 4" id="KW-0863">Zinc-finger</keyword>
<evidence type="ECO:0000256" key="5">
    <source>
        <dbReference type="SAM" id="MobiDB-lite"/>
    </source>
</evidence>
<dbReference type="SMART" id="SM00184">
    <property type="entry name" value="RING"/>
    <property type="match status" value="2"/>
</dbReference>
<proteinExistence type="predicted"/>
<feature type="compositionally biased region" description="Polar residues" evidence="5">
    <location>
        <begin position="456"/>
        <end position="465"/>
    </location>
</feature>
<feature type="region of interest" description="Disordered" evidence="5">
    <location>
        <begin position="500"/>
        <end position="565"/>
    </location>
</feature>
<dbReference type="AlphaFoldDB" id="A0A1Y2FUC1"/>
<dbReference type="OMA" id="GDWYCME"/>
<comment type="caution">
    <text evidence="8">The sequence shown here is derived from an EMBL/GenBank/DDBJ whole genome shotgun (WGS) entry which is preliminary data.</text>
</comment>
<feature type="region of interest" description="Disordered" evidence="5">
    <location>
        <begin position="302"/>
        <end position="357"/>
    </location>
</feature>
<feature type="domain" description="PHD-type" evidence="6">
    <location>
        <begin position="177"/>
        <end position="225"/>
    </location>
</feature>
<dbReference type="InterPro" id="IPR001965">
    <property type="entry name" value="Znf_PHD"/>
</dbReference>
<dbReference type="InterPro" id="IPR019786">
    <property type="entry name" value="Zinc_finger_PHD-type_CS"/>
</dbReference>
<dbReference type="SMART" id="SM01197">
    <property type="entry name" value="FANCL_C"/>
    <property type="match status" value="1"/>
</dbReference>
<dbReference type="Pfam" id="PF00628">
    <property type="entry name" value="PHD"/>
    <property type="match status" value="1"/>
</dbReference>
<organism evidence="8 9">
    <name type="scientific">Protomyces lactucae-debilis</name>
    <dbReference type="NCBI Taxonomy" id="2754530"/>
    <lineage>
        <taxon>Eukaryota</taxon>
        <taxon>Fungi</taxon>
        <taxon>Dikarya</taxon>
        <taxon>Ascomycota</taxon>
        <taxon>Taphrinomycotina</taxon>
        <taxon>Taphrinomycetes</taxon>
        <taxon>Taphrinales</taxon>
        <taxon>Protomycetaceae</taxon>
        <taxon>Protomyces</taxon>
    </lineage>
</organism>
<feature type="region of interest" description="Disordered" evidence="5">
    <location>
        <begin position="383"/>
        <end position="465"/>
    </location>
</feature>
<name>A0A1Y2FUC1_PROLT</name>
<keyword evidence="1" id="KW-0479">Metal-binding</keyword>
<evidence type="ECO:0000313" key="8">
    <source>
        <dbReference type="EMBL" id="ORY87621.1"/>
    </source>
</evidence>
<dbReference type="GO" id="GO:0008270">
    <property type="term" value="F:zinc ion binding"/>
    <property type="evidence" value="ECO:0007669"/>
    <property type="project" value="UniProtKB-KW"/>
</dbReference>
<feature type="region of interest" description="Disordered" evidence="5">
    <location>
        <begin position="233"/>
        <end position="279"/>
    </location>
</feature>
<dbReference type="InterPro" id="IPR047157">
    <property type="entry name" value="PHRF1/Atg35"/>
</dbReference>
<feature type="compositionally biased region" description="Basic and acidic residues" evidence="5">
    <location>
        <begin position="1"/>
        <end position="12"/>
    </location>
</feature>
<dbReference type="GO" id="GO:0032991">
    <property type="term" value="C:protein-containing complex"/>
    <property type="evidence" value="ECO:0007669"/>
    <property type="project" value="UniProtKB-ARBA"/>
</dbReference>
<dbReference type="PANTHER" id="PTHR12618">
    <property type="entry name" value="PHD AND RING FINGER DOMAIN-CONTAINING PROTEIN 1"/>
    <property type="match status" value="1"/>
</dbReference>
<evidence type="ECO:0000259" key="7">
    <source>
        <dbReference type="PROSITE" id="PS50089"/>
    </source>
</evidence>
<dbReference type="SUPFAM" id="SSF57903">
    <property type="entry name" value="FYVE/PHD zinc finger"/>
    <property type="match status" value="1"/>
</dbReference>
<feature type="compositionally biased region" description="Low complexity" evidence="5">
    <location>
        <begin position="504"/>
        <end position="534"/>
    </location>
</feature>
<dbReference type="Proteomes" id="UP000193685">
    <property type="component" value="Unassembled WGS sequence"/>
</dbReference>
<dbReference type="SUPFAM" id="SSF57850">
    <property type="entry name" value="RING/U-box"/>
    <property type="match status" value="1"/>
</dbReference>
<dbReference type="Pfam" id="PF13639">
    <property type="entry name" value="zf-RING_2"/>
    <property type="match status" value="1"/>
</dbReference>
<sequence>MEKANLAADHDQAATVKSEPPIESIERVTSNIKVSDILQSHDEVSLGTVDPPAAALASESQAAPYEEECPICTQLLASPDQEPAKLACSHRFHVACLLDWAQVSTSCPYCRADFTELQVLASTQADAATVRRLPVESKTQIAHYNEEGEEDEGVLLDWFIDDEEYDQSGVYYEPYQPPRCIMCGSSEQTDTLMLCDLCDDTYHALCLGHIALPLGPFYCPTCHTIRGSEITANARSRPVRTVASRRHTRSTRRTQTSRDRRADPTARRTYRTSRPAPGAIEGAARLAEWRRAWRRVRHQASNHLQEPEWTQHAQTQTEALTPAQERERRLWRTRLDSARLASGRPKTAPGADDEKLEDPHTAHLWHEFEKAATGLDRLRVKADATGQSGSRPSAIVATRSPSPPPALEQTSLGESVSRSTKQKRPVRRVSEQVSTPIKRGADTQSTREQSAKRLQSETGSSSSGAYVSKLDGILVNIRRPPALELSPLKITTPAHGAISGGTISPPVASSPAASSSRSVRSSLSSGPGSPCSPAETDPDGYFGHSPTHTDKLAAPVSPGSKSGLTPSLTQAVTKHLVSQQVVMLLQAHYDVQRIDKRQFARINRDVTRAVYSEYAAAVLPDEACQ</sequence>
<dbReference type="InterPro" id="IPR013083">
    <property type="entry name" value="Znf_RING/FYVE/PHD"/>
</dbReference>
<dbReference type="RefSeq" id="XP_040728116.1">
    <property type="nucleotide sequence ID" value="XM_040872195.1"/>
</dbReference>
<reference evidence="8 9" key="1">
    <citation type="submission" date="2016-07" db="EMBL/GenBank/DDBJ databases">
        <title>Pervasive Adenine N6-methylation of Active Genes in Fungi.</title>
        <authorList>
            <consortium name="DOE Joint Genome Institute"/>
            <person name="Mondo S.J."/>
            <person name="Dannebaum R.O."/>
            <person name="Kuo R.C."/>
            <person name="Labutti K."/>
            <person name="Haridas S."/>
            <person name="Kuo A."/>
            <person name="Salamov A."/>
            <person name="Ahrendt S.R."/>
            <person name="Lipzen A."/>
            <person name="Sullivan W."/>
            <person name="Andreopoulos W.B."/>
            <person name="Clum A."/>
            <person name="Lindquist E."/>
            <person name="Daum C."/>
            <person name="Ramamoorthy G.K."/>
            <person name="Gryganskyi A."/>
            <person name="Culley D."/>
            <person name="Magnuson J.K."/>
            <person name="James T.Y."/>
            <person name="O'Malley M.A."/>
            <person name="Stajich J.E."/>
            <person name="Spatafora J.W."/>
            <person name="Visel A."/>
            <person name="Grigoriev I.V."/>
        </authorList>
    </citation>
    <scope>NUCLEOTIDE SEQUENCE [LARGE SCALE GENOMIC DNA]</scope>
    <source>
        <strain evidence="8 9">12-1054</strain>
    </source>
</reference>
<accession>A0A1Y2FUC1</accession>
<dbReference type="PROSITE" id="PS50016">
    <property type="entry name" value="ZF_PHD_2"/>
    <property type="match status" value="1"/>
</dbReference>
<dbReference type="Gene3D" id="3.30.40.10">
    <property type="entry name" value="Zinc/RING finger domain, C3HC4 (zinc finger)"/>
    <property type="match status" value="2"/>
</dbReference>
<feature type="compositionally biased region" description="Basic residues" evidence="5">
    <location>
        <begin position="243"/>
        <end position="252"/>
    </location>
</feature>
<gene>
    <name evidence="8" type="ORF">BCR37DRAFT_411309</name>
</gene>
<dbReference type="InterPro" id="IPR019787">
    <property type="entry name" value="Znf_PHD-finger"/>
</dbReference>
<feature type="compositionally biased region" description="Polar residues" evidence="5">
    <location>
        <begin position="408"/>
        <end position="419"/>
    </location>
</feature>
<feature type="domain" description="RING-type" evidence="7">
    <location>
        <begin position="69"/>
        <end position="111"/>
    </location>
</feature>
<dbReference type="PROSITE" id="PS50089">
    <property type="entry name" value="ZF_RING_2"/>
    <property type="match status" value="1"/>
</dbReference>
<dbReference type="EMBL" id="MCFI01000001">
    <property type="protein sequence ID" value="ORY87621.1"/>
    <property type="molecule type" value="Genomic_DNA"/>
</dbReference>
<evidence type="ECO:0000256" key="2">
    <source>
        <dbReference type="ARBA" id="ARBA00022771"/>
    </source>
</evidence>
<dbReference type="InterPro" id="IPR001841">
    <property type="entry name" value="Znf_RING"/>
</dbReference>
<dbReference type="GeneID" id="63788794"/>
<dbReference type="SMART" id="SM00249">
    <property type="entry name" value="PHD"/>
    <property type="match status" value="1"/>
</dbReference>
<feature type="compositionally biased region" description="Basic and acidic residues" evidence="5">
    <location>
        <begin position="324"/>
        <end position="337"/>
    </location>
</feature>
<evidence type="ECO:0000256" key="3">
    <source>
        <dbReference type="ARBA" id="ARBA00022833"/>
    </source>
</evidence>
<dbReference type="PROSITE" id="PS01359">
    <property type="entry name" value="ZF_PHD_1"/>
    <property type="match status" value="1"/>
</dbReference>
<feature type="region of interest" description="Disordered" evidence="5">
    <location>
        <begin position="1"/>
        <end position="22"/>
    </location>
</feature>
<evidence type="ECO:0000256" key="4">
    <source>
        <dbReference type="PROSITE-ProRule" id="PRU00175"/>
    </source>
</evidence>
<feature type="compositionally biased region" description="Basic and acidic residues" evidence="5">
    <location>
        <begin position="256"/>
        <end position="266"/>
    </location>
</feature>
<keyword evidence="9" id="KW-1185">Reference proteome</keyword>
<dbReference type="InterPro" id="IPR011011">
    <property type="entry name" value="Znf_FYVE_PHD"/>
</dbReference>
<dbReference type="STRING" id="56484.A0A1Y2FUC1"/>
<evidence type="ECO:0000256" key="1">
    <source>
        <dbReference type="ARBA" id="ARBA00022723"/>
    </source>
</evidence>